<dbReference type="SUPFAM" id="SSF55874">
    <property type="entry name" value="ATPase domain of HSP90 chaperone/DNA topoisomerase II/histidine kinase"/>
    <property type="match status" value="1"/>
</dbReference>
<dbReference type="Gene3D" id="3.30.565.10">
    <property type="entry name" value="Histidine kinase-like ATPase, C-terminal domain"/>
    <property type="match status" value="1"/>
</dbReference>
<evidence type="ECO:0000313" key="12">
    <source>
        <dbReference type="Proteomes" id="UP000231962"/>
    </source>
</evidence>
<dbReference type="InterPro" id="IPR003594">
    <property type="entry name" value="HATPase_dom"/>
</dbReference>
<comment type="caution">
    <text evidence="11">The sequence shown here is derived from an EMBL/GenBank/DDBJ whole genome shotgun (WGS) entry which is preliminary data.</text>
</comment>
<keyword evidence="4" id="KW-0808">Transferase</keyword>
<dbReference type="InterPro" id="IPR036890">
    <property type="entry name" value="HATPase_C_sf"/>
</dbReference>
<keyword evidence="6" id="KW-0418">Kinase</keyword>
<dbReference type="Gene3D" id="3.30.450.20">
    <property type="entry name" value="PAS domain"/>
    <property type="match status" value="2"/>
</dbReference>
<accession>A0A2M9ZQX7</accession>
<evidence type="ECO:0000256" key="5">
    <source>
        <dbReference type="ARBA" id="ARBA00022741"/>
    </source>
</evidence>
<dbReference type="InterPro" id="IPR000014">
    <property type="entry name" value="PAS"/>
</dbReference>
<dbReference type="InterPro" id="IPR013656">
    <property type="entry name" value="PAS_4"/>
</dbReference>
<organism evidence="11 13">
    <name type="scientific">Leptospira perolatii</name>
    <dbReference type="NCBI Taxonomy" id="2023191"/>
    <lineage>
        <taxon>Bacteria</taxon>
        <taxon>Pseudomonadati</taxon>
        <taxon>Spirochaetota</taxon>
        <taxon>Spirochaetia</taxon>
        <taxon>Leptospirales</taxon>
        <taxon>Leptospiraceae</taxon>
        <taxon>Leptospira</taxon>
    </lineage>
</organism>
<name>A0A2M9ZQX7_9LEPT</name>
<keyword evidence="8" id="KW-0902">Two-component regulatory system</keyword>
<evidence type="ECO:0000256" key="4">
    <source>
        <dbReference type="ARBA" id="ARBA00022679"/>
    </source>
</evidence>
<dbReference type="PANTHER" id="PTHR43065">
    <property type="entry name" value="SENSOR HISTIDINE KINASE"/>
    <property type="match status" value="1"/>
</dbReference>
<dbReference type="AlphaFoldDB" id="A0A2M9ZQX7"/>
<dbReference type="CDD" id="cd00082">
    <property type="entry name" value="HisKA"/>
    <property type="match status" value="1"/>
</dbReference>
<dbReference type="RefSeq" id="WP_100713101.1">
    <property type="nucleotide sequence ID" value="NZ_NPDY01000003.1"/>
</dbReference>
<dbReference type="PRINTS" id="PR00344">
    <property type="entry name" value="BCTRLSENSOR"/>
</dbReference>
<dbReference type="InterPro" id="IPR004358">
    <property type="entry name" value="Sig_transdc_His_kin-like_C"/>
</dbReference>
<dbReference type="Proteomes" id="UP000231990">
    <property type="component" value="Unassembled WGS sequence"/>
</dbReference>
<dbReference type="NCBIfam" id="TIGR00229">
    <property type="entry name" value="sensory_box"/>
    <property type="match status" value="1"/>
</dbReference>
<dbReference type="InterPro" id="IPR003661">
    <property type="entry name" value="HisK_dim/P_dom"/>
</dbReference>
<dbReference type="Pfam" id="PF02518">
    <property type="entry name" value="HATPase_c"/>
    <property type="match status" value="1"/>
</dbReference>
<evidence type="ECO:0000256" key="1">
    <source>
        <dbReference type="ARBA" id="ARBA00000085"/>
    </source>
</evidence>
<dbReference type="SUPFAM" id="SSF47384">
    <property type="entry name" value="Homodimeric domain of signal transducing histidine kinase"/>
    <property type="match status" value="1"/>
</dbReference>
<dbReference type="Pfam" id="PF00512">
    <property type="entry name" value="HisKA"/>
    <property type="match status" value="1"/>
</dbReference>
<keyword evidence="3" id="KW-0597">Phosphoprotein</keyword>
<dbReference type="SUPFAM" id="SSF55785">
    <property type="entry name" value="PYP-like sensor domain (PAS domain)"/>
    <property type="match status" value="2"/>
</dbReference>
<evidence type="ECO:0000256" key="3">
    <source>
        <dbReference type="ARBA" id="ARBA00022553"/>
    </source>
</evidence>
<evidence type="ECO:0000256" key="6">
    <source>
        <dbReference type="ARBA" id="ARBA00022777"/>
    </source>
</evidence>
<dbReference type="OrthoDB" id="9815750at2"/>
<dbReference type="GO" id="GO:0005524">
    <property type="term" value="F:ATP binding"/>
    <property type="evidence" value="ECO:0007669"/>
    <property type="project" value="UniProtKB-KW"/>
</dbReference>
<keyword evidence="5" id="KW-0547">Nucleotide-binding</keyword>
<dbReference type="PANTHER" id="PTHR43065:SF46">
    <property type="entry name" value="C4-DICARBOXYLATE TRANSPORT SENSOR PROTEIN DCTB"/>
    <property type="match status" value="1"/>
</dbReference>
<dbReference type="SMART" id="SM00091">
    <property type="entry name" value="PAS"/>
    <property type="match status" value="2"/>
</dbReference>
<dbReference type="InterPro" id="IPR036097">
    <property type="entry name" value="HisK_dim/P_sf"/>
</dbReference>
<dbReference type="InterPro" id="IPR035965">
    <property type="entry name" value="PAS-like_dom_sf"/>
</dbReference>
<dbReference type="InterPro" id="IPR005467">
    <property type="entry name" value="His_kinase_dom"/>
</dbReference>
<dbReference type="SMART" id="SM00387">
    <property type="entry name" value="HATPase_c"/>
    <property type="match status" value="1"/>
</dbReference>
<keyword evidence="12" id="KW-1185">Reference proteome</keyword>
<comment type="catalytic activity">
    <reaction evidence="1">
        <text>ATP + protein L-histidine = ADP + protein N-phospho-L-histidine.</text>
        <dbReference type="EC" id="2.7.13.3"/>
    </reaction>
</comment>
<evidence type="ECO:0000256" key="8">
    <source>
        <dbReference type="ARBA" id="ARBA00023012"/>
    </source>
</evidence>
<sequence>MSADELVEEQEIILLFPTAHNESLFWNLPTPALLLSTEGDVLVVNRRFEELTGRESCTNPNHANWSEFAHPDDLDGILDFLNEKKSATHPSTFSIRTRMKTVSGFQKVLLHGNTTAEGNKFLIQIHELNEDGFVKDYSVEDTDYRWRSFLLEGMDLVVFVDLDGKILFLNKTFSGAPTENFVGKNLRELIEPGFEEKLKELMKKVEETHKPYYMEDWSSITGVRNHYFVRVSPATSQGELHAFIFTITDTTEKKESDDEIQKRLDAQRHRQKLEALGTLAAGVAHEINNPLTAILNYAEIAVSQLGKNEPIQKNLDVIIKESVRISKIVRSLLGFTHKEGGEKRPVNPCDVLASSVQFLMPFLQKDHIVVEGVCQHSEGEAAKKHTTIISTDPQKLNQVFINLLTNARDSLNQKYPEANPNKKIRLFQDVIYRKGNGFVKITVEDLGLGIPEKNRAKIFDPFFTTKPTFMGTGLGLSVSFEIVRELKGEIEFDTEDGLYARFHVILPIN</sequence>
<dbReference type="Pfam" id="PF08448">
    <property type="entry name" value="PAS_4"/>
    <property type="match status" value="1"/>
</dbReference>
<evidence type="ECO:0000313" key="13">
    <source>
        <dbReference type="Proteomes" id="UP000231990"/>
    </source>
</evidence>
<dbReference type="CDD" id="cd00130">
    <property type="entry name" value="PAS"/>
    <property type="match status" value="2"/>
</dbReference>
<dbReference type="SMART" id="SM00388">
    <property type="entry name" value="HisKA"/>
    <property type="match status" value="1"/>
</dbReference>
<reference evidence="12 13" key="1">
    <citation type="submission" date="2017-07" db="EMBL/GenBank/DDBJ databases">
        <title>Leptospira spp. isolated from tropical soils.</title>
        <authorList>
            <person name="Thibeaux R."/>
            <person name="Iraola G."/>
            <person name="Ferres I."/>
            <person name="Bierque E."/>
            <person name="Girault D."/>
            <person name="Soupe-Gilbert M.-E."/>
            <person name="Picardeau M."/>
            <person name="Goarant C."/>
        </authorList>
    </citation>
    <scope>NUCLEOTIDE SEQUENCE [LARGE SCALE GENOMIC DNA]</scope>
    <source>
        <strain evidence="11 13">FH1-B-B1</strain>
        <strain evidence="10 12">FH1-B-C1</strain>
    </source>
</reference>
<dbReference type="GO" id="GO:0000155">
    <property type="term" value="F:phosphorelay sensor kinase activity"/>
    <property type="evidence" value="ECO:0007669"/>
    <property type="project" value="InterPro"/>
</dbReference>
<evidence type="ECO:0000313" key="10">
    <source>
        <dbReference type="EMBL" id="PJZ70533.1"/>
    </source>
</evidence>
<proteinExistence type="predicted"/>
<feature type="domain" description="Histidine kinase" evidence="9">
    <location>
        <begin position="282"/>
        <end position="509"/>
    </location>
</feature>
<dbReference type="EC" id="2.7.13.3" evidence="2"/>
<dbReference type="PROSITE" id="PS50109">
    <property type="entry name" value="HIS_KIN"/>
    <property type="match status" value="1"/>
</dbReference>
<evidence type="ECO:0000256" key="2">
    <source>
        <dbReference type="ARBA" id="ARBA00012438"/>
    </source>
</evidence>
<gene>
    <name evidence="10" type="ORF">CH360_05975</name>
    <name evidence="11" type="ORF">CH373_05555</name>
</gene>
<dbReference type="EMBL" id="NPDY01000003">
    <property type="protein sequence ID" value="PJZ70533.1"/>
    <property type="molecule type" value="Genomic_DNA"/>
</dbReference>
<keyword evidence="7" id="KW-0067">ATP-binding</keyword>
<evidence type="ECO:0000259" key="9">
    <source>
        <dbReference type="PROSITE" id="PS50109"/>
    </source>
</evidence>
<dbReference type="Proteomes" id="UP000231962">
    <property type="component" value="Unassembled WGS sequence"/>
</dbReference>
<dbReference type="EMBL" id="NPDZ01000002">
    <property type="protein sequence ID" value="PJZ74369.1"/>
    <property type="molecule type" value="Genomic_DNA"/>
</dbReference>
<dbReference type="Gene3D" id="1.10.287.130">
    <property type="match status" value="1"/>
</dbReference>
<evidence type="ECO:0000256" key="7">
    <source>
        <dbReference type="ARBA" id="ARBA00022840"/>
    </source>
</evidence>
<evidence type="ECO:0000313" key="11">
    <source>
        <dbReference type="EMBL" id="PJZ74369.1"/>
    </source>
</evidence>
<protein>
    <recommendedName>
        <fullName evidence="2">histidine kinase</fullName>
        <ecNumber evidence="2">2.7.13.3</ecNumber>
    </recommendedName>
</protein>